<protein>
    <submittedName>
        <fullName evidence="13">Copper-transporting ATPase 1</fullName>
    </submittedName>
</protein>
<dbReference type="SFLD" id="SFLDF00027">
    <property type="entry name" value="p-type_atpase"/>
    <property type="match status" value="1"/>
</dbReference>
<keyword evidence="8 10" id="KW-1133">Transmembrane helix</keyword>
<dbReference type="PANTHER" id="PTHR43520:SF8">
    <property type="entry name" value="P-TYPE CU(+) TRANSPORTER"/>
    <property type="match status" value="1"/>
</dbReference>
<keyword evidence="7" id="KW-1278">Translocase</keyword>
<dbReference type="NCBIfam" id="TIGR01525">
    <property type="entry name" value="ATPase-IB_hvy"/>
    <property type="match status" value="1"/>
</dbReference>
<dbReference type="GO" id="GO:0055070">
    <property type="term" value="P:copper ion homeostasis"/>
    <property type="evidence" value="ECO:0007669"/>
    <property type="project" value="TreeGrafter"/>
</dbReference>
<dbReference type="GO" id="GO:0016020">
    <property type="term" value="C:membrane"/>
    <property type="evidence" value="ECO:0007669"/>
    <property type="project" value="UniProtKB-SubCell"/>
</dbReference>
<dbReference type="Gene3D" id="2.70.150.10">
    <property type="entry name" value="Calcium-transporting ATPase, cytoplasmic transduction domain A"/>
    <property type="match status" value="1"/>
</dbReference>
<dbReference type="GO" id="GO:0016887">
    <property type="term" value="F:ATP hydrolysis activity"/>
    <property type="evidence" value="ECO:0007669"/>
    <property type="project" value="InterPro"/>
</dbReference>
<evidence type="ECO:0000256" key="9">
    <source>
        <dbReference type="ARBA" id="ARBA00023136"/>
    </source>
</evidence>
<feature type="transmembrane region" description="Helical" evidence="10">
    <location>
        <begin position="294"/>
        <end position="313"/>
    </location>
</feature>
<sequence length="1215" mass="130873">MSESNATTGTTTVWLTVEGMMCQRNCGSTVENALRGVPGVLDAKASFATSSAWATLAAGTNASDVVEAVEDVGFDASLKTTRKIYCQVEGMMCQRNCGSTVQNALLQTEGVLSAEASFRHSQAWAEVAINNNNNNNSMEQEVVDAIECVGFDAALLSEEEALQQQKENDNQQPSNPTPLLQQEIEESSPNSDNPNVIILSVEGMSCAVCTGKVERCLLKVPGVATAFVSLATHRAEITFNHVDEDGIEQLAQEAQQHVEKLGYPSQVLSAGGGNSMTLEDNAKTLENAKHSELVAWRNLLILAVSLLIPMLWLKRSMAHMKLHAMKMDHHGPTISHGNEQEEGDLFHNSNNNYTITTEQLNNNNTTSMELLDEDAPMAPINYHLSTTCGQYMLAMAILAILSQTLVGYRYYRAAWHAGRDFGMDFLVVLGTTANLVYSLCVWFWLLVEAHAAVAPDNTALEPTFGTGTMLLTFVTFGKFLEAYAKGKTSSALEALMKLQPSWASRVVKGMEGWQDTTIVSDRASMPIEEEPPQPLQLSALETEEVSAWDVRIGDYLRVLPGARIPADGVIVALSSSSSSSGKTLNDAPSKQQTQQAVAYIDESAFSGEPFPVPKSIGESVYGSSVNQLSVLVIRVTACGSNSVLAKIVRLMEDAQRQKAPIQALADRIASIFAPAVMGLAAMTFLFWVVLDCDADTNQERLVMAFLSAISVIVVACPCALGLATPTAVMVGTGVGASQGLLIKGGSVLEEMQGIDTFVFDKTGTLTTGKAVLGEHRELVQDPQDPLLQHLPSKVLSRSAPKNSKGEQKGHNLALWLASCAEQQSEHPLAKAVVNAAKSQWGGNVTCSHEGVTVEDFSVTPGSGVECVVSKPHWGTFTVRVGNKQWAQETVQSGALVSSKDTTGDQEIAELRRLGQIGVYVSVLESEAMPDLLSSSPVKTGQRQRRVVGVLGIVDPIREQAKSTVAALQKLGIDVFLLTGDHVTTAKAVARQVGIKEENVCAGVKPEEKAEYVTKLQARRGWSSEAVRNRGGETSEGACSRVGFVGDGINDSIALARANVGVAIGAGTEVAVEAADIVLVRSNLHDVVIALHLSRVVFRRIRMNFIWAMAYNLLALPFAAGILYPFTHFCLPPEYAGLMMAFSSVSVVTSSLLLRNYTRPSILEDGTLEGGSGLLQVLMHPCDRQRPSSRNAAVWKSLHEYQTVHDDEADHELELV</sequence>
<dbReference type="InterPro" id="IPR036412">
    <property type="entry name" value="HAD-like_sf"/>
</dbReference>
<evidence type="ECO:0000256" key="6">
    <source>
        <dbReference type="ARBA" id="ARBA00022840"/>
    </source>
</evidence>
<dbReference type="InterPro" id="IPR008250">
    <property type="entry name" value="ATPase_P-typ_transduc_dom_A_sf"/>
</dbReference>
<feature type="compositionally biased region" description="Polar residues" evidence="11">
    <location>
        <begin position="162"/>
        <end position="180"/>
    </location>
</feature>
<evidence type="ECO:0000256" key="4">
    <source>
        <dbReference type="ARBA" id="ARBA00022723"/>
    </source>
</evidence>
<dbReference type="InterPro" id="IPR059000">
    <property type="entry name" value="ATPase_P-type_domA"/>
</dbReference>
<keyword evidence="3 10" id="KW-0812">Transmembrane</keyword>
<dbReference type="InterPro" id="IPR036163">
    <property type="entry name" value="HMA_dom_sf"/>
</dbReference>
<dbReference type="Pfam" id="PF00403">
    <property type="entry name" value="HMA"/>
    <property type="match status" value="1"/>
</dbReference>
<dbReference type="Gene3D" id="3.40.50.1000">
    <property type="entry name" value="HAD superfamily/HAD-like"/>
    <property type="match status" value="1"/>
</dbReference>
<dbReference type="PROSITE" id="PS50846">
    <property type="entry name" value="HMA_2"/>
    <property type="match status" value="2"/>
</dbReference>
<dbReference type="InterPro" id="IPR023298">
    <property type="entry name" value="ATPase_P-typ_TM_dom_sf"/>
</dbReference>
<dbReference type="GO" id="GO:0012505">
    <property type="term" value="C:endomembrane system"/>
    <property type="evidence" value="ECO:0007669"/>
    <property type="project" value="UniProtKB-SubCell"/>
</dbReference>
<dbReference type="Gene3D" id="3.30.70.100">
    <property type="match status" value="3"/>
</dbReference>
<feature type="transmembrane region" description="Helical" evidence="10">
    <location>
        <begin position="668"/>
        <end position="690"/>
    </location>
</feature>
<proteinExistence type="inferred from homology"/>
<dbReference type="GO" id="GO:0005524">
    <property type="term" value="F:ATP binding"/>
    <property type="evidence" value="ECO:0007669"/>
    <property type="project" value="UniProtKB-UniRule"/>
</dbReference>
<dbReference type="InterPro" id="IPR023214">
    <property type="entry name" value="HAD_sf"/>
</dbReference>
<dbReference type="SUPFAM" id="SSF81660">
    <property type="entry name" value="Metal cation-transporting ATPase, ATP-binding domain N"/>
    <property type="match status" value="1"/>
</dbReference>
<dbReference type="Pfam" id="PF00122">
    <property type="entry name" value="E1-E2_ATPase"/>
    <property type="match status" value="1"/>
</dbReference>
<evidence type="ECO:0000256" key="2">
    <source>
        <dbReference type="ARBA" id="ARBA00006024"/>
    </source>
</evidence>
<dbReference type="InterPro" id="IPR006121">
    <property type="entry name" value="HMA_dom"/>
</dbReference>
<dbReference type="SUPFAM" id="SSF55008">
    <property type="entry name" value="HMA, heavy metal-associated domain"/>
    <property type="match status" value="3"/>
</dbReference>
<feature type="transmembrane region" description="Helical" evidence="10">
    <location>
        <begin position="1135"/>
        <end position="1153"/>
    </location>
</feature>
<evidence type="ECO:0000256" key="8">
    <source>
        <dbReference type="ARBA" id="ARBA00022989"/>
    </source>
</evidence>
<dbReference type="PROSITE" id="PS00154">
    <property type="entry name" value="ATPASE_E1_E2"/>
    <property type="match status" value="1"/>
</dbReference>
<keyword evidence="6 10" id="KW-0067">ATP-binding</keyword>
<comment type="subcellular location">
    <subcellularLocation>
        <location evidence="1">Endomembrane system</location>
        <topology evidence="1">Multi-pass membrane protein</topology>
    </subcellularLocation>
    <subcellularLocation>
        <location evidence="10">Membrane</location>
    </subcellularLocation>
</comment>
<dbReference type="GO" id="GO:0005507">
    <property type="term" value="F:copper ion binding"/>
    <property type="evidence" value="ECO:0007669"/>
    <property type="project" value="TreeGrafter"/>
</dbReference>
<keyword evidence="14" id="KW-1185">Reference proteome</keyword>
<evidence type="ECO:0000256" key="1">
    <source>
        <dbReference type="ARBA" id="ARBA00004127"/>
    </source>
</evidence>
<dbReference type="CDD" id="cd00371">
    <property type="entry name" value="HMA"/>
    <property type="match status" value="3"/>
</dbReference>
<dbReference type="InterPro" id="IPR018303">
    <property type="entry name" value="ATPase_P-typ_P_site"/>
</dbReference>
<dbReference type="Proteomes" id="UP001153069">
    <property type="component" value="Unassembled WGS sequence"/>
</dbReference>
<organism evidence="13 14">
    <name type="scientific">Seminavis robusta</name>
    <dbReference type="NCBI Taxonomy" id="568900"/>
    <lineage>
        <taxon>Eukaryota</taxon>
        <taxon>Sar</taxon>
        <taxon>Stramenopiles</taxon>
        <taxon>Ochrophyta</taxon>
        <taxon>Bacillariophyta</taxon>
        <taxon>Bacillariophyceae</taxon>
        <taxon>Bacillariophycidae</taxon>
        <taxon>Naviculales</taxon>
        <taxon>Naviculaceae</taxon>
        <taxon>Seminavis</taxon>
    </lineage>
</organism>
<reference evidence="13" key="1">
    <citation type="submission" date="2020-06" db="EMBL/GenBank/DDBJ databases">
        <authorList>
            <consortium name="Plant Systems Biology data submission"/>
        </authorList>
    </citation>
    <scope>NUCLEOTIDE SEQUENCE</scope>
    <source>
        <strain evidence="13">D6</strain>
    </source>
</reference>
<feature type="transmembrane region" description="Helical" evidence="10">
    <location>
        <begin position="391"/>
        <end position="411"/>
    </location>
</feature>
<dbReference type="Pfam" id="PF00702">
    <property type="entry name" value="Hydrolase"/>
    <property type="match status" value="1"/>
</dbReference>
<evidence type="ECO:0000256" key="10">
    <source>
        <dbReference type="RuleBase" id="RU362081"/>
    </source>
</evidence>
<dbReference type="SFLD" id="SFLDS00003">
    <property type="entry name" value="Haloacid_Dehalogenase"/>
    <property type="match status" value="1"/>
</dbReference>
<dbReference type="SFLD" id="SFLDG00002">
    <property type="entry name" value="C1.7:_P-type_atpase_like"/>
    <property type="match status" value="1"/>
</dbReference>
<dbReference type="GO" id="GO:0043682">
    <property type="term" value="F:P-type divalent copper transporter activity"/>
    <property type="evidence" value="ECO:0007669"/>
    <property type="project" value="TreeGrafter"/>
</dbReference>
<dbReference type="InterPro" id="IPR027256">
    <property type="entry name" value="P-typ_ATPase_IB"/>
</dbReference>
<dbReference type="EMBL" id="CAICTM010000263">
    <property type="protein sequence ID" value="CAB9506357.1"/>
    <property type="molecule type" value="Genomic_DNA"/>
</dbReference>
<dbReference type="InterPro" id="IPR023299">
    <property type="entry name" value="ATPase_P-typ_cyto_dom_N"/>
</dbReference>
<dbReference type="PANTHER" id="PTHR43520">
    <property type="entry name" value="ATP7, ISOFORM B"/>
    <property type="match status" value="1"/>
</dbReference>
<dbReference type="SUPFAM" id="SSF81653">
    <property type="entry name" value="Calcium ATPase, transduction domain A"/>
    <property type="match status" value="1"/>
</dbReference>
<evidence type="ECO:0000256" key="5">
    <source>
        <dbReference type="ARBA" id="ARBA00022741"/>
    </source>
</evidence>
<name>A0A9N8DNR1_9STRA</name>
<evidence type="ECO:0000256" key="11">
    <source>
        <dbReference type="SAM" id="MobiDB-lite"/>
    </source>
</evidence>
<dbReference type="SUPFAM" id="SSF81665">
    <property type="entry name" value="Calcium ATPase, transmembrane domain M"/>
    <property type="match status" value="1"/>
</dbReference>
<feature type="transmembrane region" description="Helical" evidence="10">
    <location>
        <begin position="1104"/>
        <end position="1123"/>
    </location>
</feature>
<keyword evidence="4 10" id="KW-0479">Metal-binding</keyword>
<evidence type="ECO:0000259" key="12">
    <source>
        <dbReference type="PROSITE" id="PS50846"/>
    </source>
</evidence>
<feature type="domain" description="HMA" evidence="12">
    <location>
        <begin position="195"/>
        <end position="266"/>
    </location>
</feature>
<dbReference type="OrthoDB" id="432719at2759"/>
<keyword evidence="9 10" id="KW-0472">Membrane</keyword>
<dbReference type="InterPro" id="IPR044492">
    <property type="entry name" value="P_typ_ATPase_HD_dom"/>
</dbReference>
<feature type="transmembrane region" description="Helical" evidence="10">
    <location>
        <begin position="702"/>
        <end position="723"/>
    </location>
</feature>
<comment type="similarity">
    <text evidence="2 10">Belongs to the cation transport ATPase (P-type) (TC 3.A.3) family. Type IB subfamily.</text>
</comment>
<dbReference type="AlphaFoldDB" id="A0A9N8DNR1"/>
<gene>
    <name evidence="13" type="ORF">SEMRO_264_G102520.1</name>
</gene>
<evidence type="ECO:0000313" key="14">
    <source>
        <dbReference type="Proteomes" id="UP001153069"/>
    </source>
</evidence>
<evidence type="ECO:0000256" key="7">
    <source>
        <dbReference type="ARBA" id="ARBA00022967"/>
    </source>
</evidence>
<evidence type="ECO:0000256" key="3">
    <source>
        <dbReference type="ARBA" id="ARBA00022692"/>
    </source>
</evidence>
<comment type="caution">
    <text evidence="13">The sequence shown here is derived from an EMBL/GenBank/DDBJ whole genome shotgun (WGS) entry which is preliminary data.</text>
</comment>
<feature type="domain" description="HMA" evidence="12">
    <location>
        <begin position="11"/>
        <end position="77"/>
    </location>
</feature>
<dbReference type="Gene3D" id="3.40.1110.10">
    <property type="entry name" value="Calcium-transporting ATPase, cytoplasmic domain N"/>
    <property type="match status" value="1"/>
</dbReference>
<feature type="transmembrane region" description="Helical" evidence="10">
    <location>
        <begin position="423"/>
        <end position="447"/>
    </location>
</feature>
<dbReference type="InterPro" id="IPR001757">
    <property type="entry name" value="P_typ_ATPase"/>
</dbReference>
<dbReference type="NCBIfam" id="TIGR01494">
    <property type="entry name" value="ATPase_P-type"/>
    <property type="match status" value="3"/>
</dbReference>
<dbReference type="PRINTS" id="PR00119">
    <property type="entry name" value="CATATPASE"/>
</dbReference>
<evidence type="ECO:0000313" key="13">
    <source>
        <dbReference type="EMBL" id="CAB9506357.1"/>
    </source>
</evidence>
<dbReference type="SUPFAM" id="SSF56784">
    <property type="entry name" value="HAD-like"/>
    <property type="match status" value="1"/>
</dbReference>
<keyword evidence="5 10" id="KW-0547">Nucleotide-binding</keyword>
<feature type="region of interest" description="Disordered" evidence="11">
    <location>
        <begin position="162"/>
        <end position="195"/>
    </location>
</feature>
<accession>A0A9N8DNR1</accession>